<name>A0AAD4GZ88_ASPNN</name>
<protein>
    <recommendedName>
        <fullName evidence="5">NB-ARC domain-containing protein</fullName>
    </recommendedName>
</protein>
<dbReference type="Gene3D" id="3.40.50.300">
    <property type="entry name" value="P-loop containing nucleotide triphosphate hydrolases"/>
    <property type="match status" value="1"/>
</dbReference>
<comment type="caution">
    <text evidence="3">The sequence shown here is derived from an EMBL/GenBank/DDBJ whole genome shotgun (WGS) entry which is preliminary data.</text>
</comment>
<dbReference type="InterPro" id="IPR019734">
    <property type="entry name" value="TPR_rpt"/>
</dbReference>
<dbReference type="InterPro" id="IPR056681">
    <property type="entry name" value="DUF7779"/>
</dbReference>
<dbReference type="PANTHER" id="PTHR35205:SF1">
    <property type="entry name" value="ZU5 DOMAIN-CONTAINING PROTEIN"/>
    <property type="match status" value="1"/>
</dbReference>
<evidence type="ECO:0000259" key="2">
    <source>
        <dbReference type="Pfam" id="PF25000"/>
    </source>
</evidence>
<dbReference type="SMART" id="SM00028">
    <property type="entry name" value="TPR"/>
    <property type="match status" value="2"/>
</dbReference>
<gene>
    <name evidence="3" type="ORF">FE257_004443</name>
</gene>
<dbReference type="GO" id="GO:0043531">
    <property type="term" value="F:ADP binding"/>
    <property type="evidence" value="ECO:0007669"/>
    <property type="project" value="InterPro"/>
</dbReference>
<dbReference type="Pfam" id="PF00931">
    <property type="entry name" value="NB-ARC"/>
    <property type="match status" value="1"/>
</dbReference>
<accession>A0AAD4GZ88</accession>
<dbReference type="AlphaFoldDB" id="A0AAD4GZ88"/>
<feature type="domain" description="NB-ARC" evidence="1">
    <location>
        <begin position="160"/>
        <end position="300"/>
    </location>
</feature>
<dbReference type="Pfam" id="PF13424">
    <property type="entry name" value="TPR_12"/>
    <property type="match status" value="1"/>
</dbReference>
<dbReference type="InterPro" id="IPR027417">
    <property type="entry name" value="P-loop_NTPase"/>
</dbReference>
<keyword evidence="4" id="KW-1185">Reference proteome</keyword>
<organism evidence="3 4">
    <name type="scientific">Aspergillus nanangensis</name>
    <dbReference type="NCBI Taxonomy" id="2582783"/>
    <lineage>
        <taxon>Eukaryota</taxon>
        <taxon>Fungi</taxon>
        <taxon>Dikarya</taxon>
        <taxon>Ascomycota</taxon>
        <taxon>Pezizomycotina</taxon>
        <taxon>Eurotiomycetes</taxon>
        <taxon>Eurotiomycetidae</taxon>
        <taxon>Eurotiales</taxon>
        <taxon>Aspergillaceae</taxon>
        <taxon>Aspergillus</taxon>
        <taxon>Aspergillus subgen. Circumdati</taxon>
    </lineage>
</organism>
<evidence type="ECO:0000313" key="4">
    <source>
        <dbReference type="Proteomes" id="UP001194746"/>
    </source>
</evidence>
<dbReference type="EMBL" id="VCAU01000002">
    <property type="protein sequence ID" value="KAF9894822.1"/>
    <property type="molecule type" value="Genomic_DNA"/>
</dbReference>
<feature type="domain" description="DUF7779" evidence="2">
    <location>
        <begin position="374"/>
        <end position="453"/>
    </location>
</feature>
<dbReference type="Pfam" id="PF25000">
    <property type="entry name" value="DUF7779"/>
    <property type="match status" value="1"/>
</dbReference>
<evidence type="ECO:0008006" key="5">
    <source>
        <dbReference type="Google" id="ProtNLM"/>
    </source>
</evidence>
<dbReference type="Proteomes" id="UP001194746">
    <property type="component" value="Unassembled WGS sequence"/>
</dbReference>
<dbReference type="InterPro" id="IPR002182">
    <property type="entry name" value="NB-ARC"/>
</dbReference>
<dbReference type="Gene3D" id="1.25.40.10">
    <property type="entry name" value="Tetratricopeptide repeat domain"/>
    <property type="match status" value="2"/>
</dbReference>
<evidence type="ECO:0000313" key="3">
    <source>
        <dbReference type="EMBL" id="KAF9894822.1"/>
    </source>
</evidence>
<dbReference type="SUPFAM" id="SSF48452">
    <property type="entry name" value="TPR-like"/>
    <property type="match status" value="2"/>
</dbReference>
<reference evidence="3" key="1">
    <citation type="journal article" date="2019" name="Beilstein J. Org. Chem.">
        <title>Nanangenines: drimane sesquiterpenoids as the dominant metabolite cohort of a novel Australian fungus, Aspergillus nanangensis.</title>
        <authorList>
            <person name="Lacey H.J."/>
            <person name="Gilchrist C.L.M."/>
            <person name="Crombie A."/>
            <person name="Kalaitzis J.A."/>
            <person name="Vuong D."/>
            <person name="Rutledge P.J."/>
            <person name="Turner P."/>
            <person name="Pitt J.I."/>
            <person name="Lacey E."/>
            <person name="Chooi Y.H."/>
            <person name="Piggott A.M."/>
        </authorList>
    </citation>
    <scope>NUCLEOTIDE SEQUENCE</scope>
    <source>
        <strain evidence="3">MST-FP2251</strain>
    </source>
</reference>
<dbReference type="SUPFAM" id="SSF52540">
    <property type="entry name" value="P-loop containing nucleoside triphosphate hydrolases"/>
    <property type="match status" value="1"/>
</dbReference>
<dbReference type="PANTHER" id="PTHR35205">
    <property type="entry name" value="NB-ARC AND TPR DOMAIN PROTEIN"/>
    <property type="match status" value="1"/>
</dbReference>
<reference evidence="3" key="2">
    <citation type="submission" date="2020-02" db="EMBL/GenBank/DDBJ databases">
        <authorList>
            <person name="Gilchrist C.L.M."/>
            <person name="Chooi Y.-H."/>
        </authorList>
    </citation>
    <scope>NUCLEOTIDE SEQUENCE</scope>
    <source>
        <strain evidence="3">MST-FP2251</strain>
    </source>
</reference>
<sequence length="834" mass="93754">MNSSLQLGGKNAGILEAVIRRIHEITILTTSFDFYVEQFSDSKAVCQSIRDCMVNIIMFCSTAIGLLNKHMLFTPPPEQLESELDIYISKIRLTADRATKNVQDEHLRRQYNKAWSSPLSEFTSLPRARNPDFFGRQDILTFIDKQVKFSNGHADPLSGSVLLYGLKGVRKTEIANHYAHLRAKSFQWIFWFSADTEEKLKTGVIEVLSAILPIPKDKYIANAHVFFQSWLQGKDRWLIFFDNVETQALLDQYWPRSMNGVVIVTSRNPDVAAQLVSQEGIQRVENMTYEEGANLLKNCISKGGKSQDNNAAISLSTLAGGLPLVVVAIAGFIHQHESSLEEALEIFRSSTDLFHLRDVANTDEAVLRQVWAMSLSRLPEKSAHLLEILSFCDPGSVPEKLILRPSSGSMISGNMGLLESVRGLRAYSFLQRNDGILSVHRLVQDAVLEKMSPLVRSKTLEIVVNLIESSFPWQSDEGLLMSDNWEMCEVYYSQIVSLQKRFHQYGIEANAPIRFAQLLYHCSWFLYERGFFSQSVSLAQTCKGICENSACESRLLLADSLTTISGVEIERCNNQKGYNGLKEALRLRESAVKDGLIEPNHPQIANSYMSLAAAAVGYDKVQEARQLNETSIKIRWENPSSQLQMLSMSYHNLGISHLMNGDPNEALKAIKRSHEIARGSEGQVEENHALAMETRIFYCLGTIWLALEDTTQGQEEHQKALAIRMNYFGKGHHLTACSQYKLGSIAEDDQEPVKASQYYRQSVETLRPGKANFSILLVRSLLGSGMLQLKRGLEDQGTAAVKEAEELFKSTTGNDLPSENKLRAVEMLINPFMR</sequence>
<dbReference type="InterPro" id="IPR011990">
    <property type="entry name" value="TPR-like_helical_dom_sf"/>
</dbReference>
<evidence type="ECO:0000259" key="1">
    <source>
        <dbReference type="Pfam" id="PF00931"/>
    </source>
</evidence>
<proteinExistence type="predicted"/>